<dbReference type="RefSeq" id="WP_037069687.1">
    <property type="nucleotide sequence ID" value="NZ_HG916852.1"/>
</dbReference>
<dbReference type="KEGG" id="rhl:LPU83_2014"/>
<sequence>MTEAEKVAQARSLLDTPLFHVLWDEMEKAAIDACIFADPKDDEKRHAYAAEARAIKNFRSKLKALVSEANTQRKGAPA</sequence>
<evidence type="ECO:0000313" key="1">
    <source>
        <dbReference type="EMBL" id="CDM57671.1"/>
    </source>
</evidence>
<reference evidence="1" key="1">
    <citation type="submission" date="2013-11" db="EMBL/GenBank/DDBJ databases">
        <title>Draft genome sequence of the broad-host-range Rhizobium sp. LPU83 strain, a member of the low-genetic diversity Oregon-like Rhizobium sp. group.</title>
        <authorList>
            <person name="Wibberg D."/>
            <person name="Puehler A."/>
            <person name="Schlueter A."/>
        </authorList>
    </citation>
    <scope>NUCLEOTIDE SEQUENCE [LARGE SCALE GENOMIC DNA]</scope>
    <source>
        <strain evidence="1">LPU83</strain>
    </source>
</reference>
<keyword evidence="2" id="KW-1185">Reference proteome</keyword>
<evidence type="ECO:0000313" key="2">
    <source>
        <dbReference type="Proteomes" id="UP000019443"/>
    </source>
</evidence>
<dbReference type="Proteomes" id="UP000019443">
    <property type="component" value="Chromosome"/>
</dbReference>
<dbReference type="AlphaFoldDB" id="W6RTN1"/>
<dbReference type="EMBL" id="HG916852">
    <property type="protein sequence ID" value="CDM57671.1"/>
    <property type="molecule type" value="Genomic_DNA"/>
</dbReference>
<organism evidence="1 2">
    <name type="scientific">Rhizobium favelukesii</name>
    <dbReference type="NCBI Taxonomy" id="348824"/>
    <lineage>
        <taxon>Bacteria</taxon>
        <taxon>Pseudomonadati</taxon>
        <taxon>Pseudomonadota</taxon>
        <taxon>Alphaproteobacteria</taxon>
        <taxon>Hyphomicrobiales</taxon>
        <taxon>Rhizobiaceae</taxon>
        <taxon>Rhizobium/Agrobacterium group</taxon>
        <taxon>Rhizobium</taxon>
    </lineage>
</organism>
<protein>
    <submittedName>
        <fullName evidence="1">Conserved protein</fullName>
    </submittedName>
</protein>
<gene>
    <name evidence="1" type="ORF">LPU83_2014</name>
</gene>
<dbReference type="PATRIC" id="fig|348824.6.peg.2172"/>
<accession>W6RTN1</accession>
<dbReference type="HOGENOM" id="CLU_2619553_0_0_5"/>
<proteinExistence type="predicted"/>
<dbReference type="eggNOG" id="ENOG5030NXH">
    <property type="taxonomic scope" value="Bacteria"/>
</dbReference>
<name>W6RTN1_9HYPH</name>